<evidence type="ECO:0000259" key="4">
    <source>
        <dbReference type="Pfam" id="PF23239"/>
    </source>
</evidence>
<name>A0A6A6E6X6_9PEZI</name>
<dbReference type="SUPFAM" id="SSF52540">
    <property type="entry name" value="P-loop containing nucleoside triphosphate hydrolases"/>
    <property type="match status" value="1"/>
</dbReference>
<keyword evidence="7" id="KW-1185">Reference proteome</keyword>
<evidence type="ECO:0000259" key="5">
    <source>
        <dbReference type="Pfam" id="PF24883"/>
    </source>
</evidence>
<evidence type="ECO:0000313" key="7">
    <source>
        <dbReference type="Proteomes" id="UP000800200"/>
    </source>
</evidence>
<dbReference type="InterPro" id="IPR056884">
    <property type="entry name" value="NPHP3-like_N"/>
</dbReference>
<proteinExistence type="predicted"/>
<dbReference type="Pfam" id="PF22939">
    <property type="entry name" value="WHD_GPIID"/>
    <property type="match status" value="1"/>
</dbReference>
<dbReference type="PROSITE" id="PS50297">
    <property type="entry name" value="ANK_REP_REGION"/>
    <property type="match status" value="1"/>
</dbReference>
<dbReference type="Proteomes" id="UP000800200">
    <property type="component" value="Unassembled WGS sequence"/>
</dbReference>
<organism evidence="6 7">
    <name type="scientific">Zopfia rhizophila CBS 207.26</name>
    <dbReference type="NCBI Taxonomy" id="1314779"/>
    <lineage>
        <taxon>Eukaryota</taxon>
        <taxon>Fungi</taxon>
        <taxon>Dikarya</taxon>
        <taxon>Ascomycota</taxon>
        <taxon>Pezizomycotina</taxon>
        <taxon>Dothideomycetes</taxon>
        <taxon>Dothideomycetes incertae sedis</taxon>
        <taxon>Zopfiaceae</taxon>
        <taxon>Zopfia</taxon>
    </lineage>
</organism>
<dbReference type="Pfam" id="PF24883">
    <property type="entry name" value="NPHP3_N"/>
    <property type="match status" value="1"/>
</dbReference>
<gene>
    <name evidence="6" type="ORF">K469DRAFT_664957</name>
</gene>
<feature type="non-terminal residue" evidence="6">
    <location>
        <position position="748"/>
    </location>
</feature>
<sequence>MFFGVPNDGLDIASFIPIVGDGPNRFFIESLGQNNSQVLKVQRRRFYEAFNFEDSSEIYCFYETCESKTAQKDENGKWSMTGETKVLVTMTSATHCRPWEDTQDHVCPIPRDHSNIVRFSANDNDYETVLPILQGMVERAAHCQERRTMRMRQEGKKVQGWAWVGPGESITPEARDRIRPKFSARDQKAKKLLNMLYTCPYSDRKDRNSERVPGTCEWFTKHPLFQNWNQAQSSSLLWVSADPGCGKSVLAKYLVDDVLPKKSERTTCYFFFKDDFPDQKSATSAICAILRQLFRVKQHLLRDWILDKVDTDGDKFTQSFNDLWSTLTTIAAEEDAGEIVCILDALDECWDNDRSLLIQAVGRFYSASTNKSKLKFLLTSRPYDHMRREFWELDNRLPTIHLSGEGEVEVEKISREINLVIKDRVEKVGKKRSLRPDERTFLQEQLTIIPHRTYLWVTLTLDVIESIAGFTKGNVRRSIREIPQTVDDAYNRILDRSPDKEKAKKLLHIVTAAKRPLSVAEMSLAMAIEESHKSFKDVEEELEPEERFRVTLRDLCGLFVVIVDTKIYLIHQTAKEFLVRNDSLASLKDPSRLNAQYSPLKWKHSLQPGDSNKILAERCIWYLTSDFVETGPWVLLDYSVHNWAAHFREANILSKEVIVESARNLCETGSKPYRAWSAIYESNAYGFPISASSLTIASYFGLDAVVKPLLETGKVDVDSKDKYGRTPLSWAAYNGHEAVAKLLLETGK</sequence>
<dbReference type="PROSITE" id="PS50088">
    <property type="entry name" value="ANK_REPEAT"/>
    <property type="match status" value="1"/>
</dbReference>
<dbReference type="Pfam" id="PF12796">
    <property type="entry name" value="Ank_2"/>
    <property type="match status" value="1"/>
</dbReference>
<dbReference type="InterPro" id="IPR027417">
    <property type="entry name" value="P-loop_NTPase"/>
</dbReference>
<dbReference type="Pfam" id="PF23239">
    <property type="entry name" value="DUF7069"/>
    <property type="match status" value="1"/>
</dbReference>
<dbReference type="InterPro" id="IPR054471">
    <property type="entry name" value="GPIID_WHD"/>
</dbReference>
<protein>
    <submittedName>
        <fullName evidence="6">Uncharacterized protein</fullName>
    </submittedName>
</protein>
<keyword evidence="2" id="KW-0040">ANK repeat</keyword>
<dbReference type="Gene3D" id="1.25.40.20">
    <property type="entry name" value="Ankyrin repeat-containing domain"/>
    <property type="match status" value="1"/>
</dbReference>
<dbReference type="OrthoDB" id="194358at2759"/>
<dbReference type="EMBL" id="ML994632">
    <property type="protein sequence ID" value="KAF2185930.1"/>
    <property type="molecule type" value="Genomic_DNA"/>
</dbReference>
<dbReference type="AlphaFoldDB" id="A0A6A6E6X6"/>
<dbReference type="InterPro" id="IPR002110">
    <property type="entry name" value="Ankyrin_rpt"/>
</dbReference>
<evidence type="ECO:0000256" key="1">
    <source>
        <dbReference type="ARBA" id="ARBA00022737"/>
    </source>
</evidence>
<keyword evidence="1" id="KW-0677">Repeat</keyword>
<dbReference type="SUPFAM" id="SSF48403">
    <property type="entry name" value="Ankyrin repeat"/>
    <property type="match status" value="1"/>
</dbReference>
<evidence type="ECO:0000256" key="2">
    <source>
        <dbReference type="PROSITE-ProRule" id="PRU00023"/>
    </source>
</evidence>
<feature type="domain" description="DUF7069" evidence="4">
    <location>
        <begin position="413"/>
        <end position="470"/>
    </location>
</feature>
<feature type="repeat" description="ANK" evidence="2">
    <location>
        <begin position="723"/>
        <end position="748"/>
    </location>
</feature>
<accession>A0A6A6E6X6</accession>
<feature type="domain" description="GPI inositol-deacylase winged helix" evidence="3">
    <location>
        <begin position="497"/>
        <end position="585"/>
    </location>
</feature>
<dbReference type="Gene3D" id="3.40.50.300">
    <property type="entry name" value="P-loop containing nucleotide triphosphate hydrolases"/>
    <property type="match status" value="1"/>
</dbReference>
<evidence type="ECO:0000313" key="6">
    <source>
        <dbReference type="EMBL" id="KAF2185930.1"/>
    </source>
</evidence>
<feature type="domain" description="Nephrocystin 3-like N-terminal" evidence="5">
    <location>
        <begin position="214"/>
        <end position="381"/>
    </location>
</feature>
<reference evidence="6" key="1">
    <citation type="journal article" date="2020" name="Stud. Mycol.">
        <title>101 Dothideomycetes genomes: a test case for predicting lifestyles and emergence of pathogens.</title>
        <authorList>
            <person name="Haridas S."/>
            <person name="Albert R."/>
            <person name="Binder M."/>
            <person name="Bloem J."/>
            <person name="Labutti K."/>
            <person name="Salamov A."/>
            <person name="Andreopoulos B."/>
            <person name="Baker S."/>
            <person name="Barry K."/>
            <person name="Bills G."/>
            <person name="Bluhm B."/>
            <person name="Cannon C."/>
            <person name="Castanera R."/>
            <person name="Culley D."/>
            <person name="Daum C."/>
            <person name="Ezra D."/>
            <person name="Gonzalez J."/>
            <person name="Henrissat B."/>
            <person name="Kuo A."/>
            <person name="Liang C."/>
            <person name="Lipzen A."/>
            <person name="Lutzoni F."/>
            <person name="Magnuson J."/>
            <person name="Mondo S."/>
            <person name="Nolan M."/>
            <person name="Ohm R."/>
            <person name="Pangilinan J."/>
            <person name="Park H.-J."/>
            <person name="Ramirez L."/>
            <person name="Alfaro M."/>
            <person name="Sun H."/>
            <person name="Tritt A."/>
            <person name="Yoshinaga Y."/>
            <person name="Zwiers L.-H."/>
            <person name="Turgeon B."/>
            <person name="Goodwin S."/>
            <person name="Spatafora J."/>
            <person name="Crous P."/>
            <person name="Grigoriev I."/>
        </authorList>
    </citation>
    <scope>NUCLEOTIDE SEQUENCE</scope>
    <source>
        <strain evidence="6">CBS 207.26</strain>
    </source>
</reference>
<evidence type="ECO:0000259" key="3">
    <source>
        <dbReference type="Pfam" id="PF22939"/>
    </source>
</evidence>
<dbReference type="InterPro" id="IPR036770">
    <property type="entry name" value="Ankyrin_rpt-contain_sf"/>
</dbReference>
<dbReference type="PANTHER" id="PTHR10039">
    <property type="entry name" value="AMELOGENIN"/>
    <property type="match status" value="1"/>
</dbReference>
<dbReference type="InterPro" id="IPR055497">
    <property type="entry name" value="DUF7069"/>
</dbReference>